<accession>M4C080</accession>
<organism evidence="1 2">
    <name type="scientific">Hyaloperonospora arabidopsidis (strain Emoy2)</name>
    <name type="common">Downy mildew agent</name>
    <name type="synonym">Peronospora arabidopsidis</name>
    <dbReference type="NCBI Taxonomy" id="559515"/>
    <lineage>
        <taxon>Eukaryota</taxon>
        <taxon>Sar</taxon>
        <taxon>Stramenopiles</taxon>
        <taxon>Oomycota</taxon>
        <taxon>Peronosporomycetes</taxon>
        <taxon>Peronosporales</taxon>
        <taxon>Peronosporaceae</taxon>
        <taxon>Hyaloperonospora</taxon>
    </lineage>
</organism>
<dbReference type="Proteomes" id="UP000011713">
    <property type="component" value="Unassembled WGS sequence"/>
</dbReference>
<protein>
    <submittedName>
        <fullName evidence="1">Uncharacterized protein</fullName>
    </submittedName>
</protein>
<dbReference type="VEuPathDB" id="FungiDB:HpaG812260"/>
<keyword evidence="2" id="KW-1185">Reference proteome</keyword>
<reference evidence="1" key="2">
    <citation type="submission" date="2015-06" db="UniProtKB">
        <authorList>
            <consortium name="EnsemblProtists"/>
        </authorList>
    </citation>
    <scope>IDENTIFICATION</scope>
    <source>
        <strain evidence="1">Emoy2</strain>
    </source>
</reference>
<dbReference type="EMBL" id="JH598071">
    <property type="status" value="NOT_ANNOTATED_CDS"/>
    <property type="molecule type" value="Genomic_DNA"/>
</dbReference>
<sequence>MTDIDPFQARRCFIASTKELFARTRTCIEGYKKHQGQSFLVEGNKKHVYRDVFSLWQKGSQEARVLE</sequence>
<reference evidence="2" key="1">
    <citation type="journal article" date="2010" name="Science">
        <title>Signatures of adaptation to obligate biotrophy in the Hyaloperonospora arabidopsidis genome.</title>
        <authorList>
            <person name="Baxter L."/>
            <person name="Tripathy S."/>
            <person name="Ishaque N."/>
            <person name="Boot N."/>
            <person name="Cabral A."/>
            <person name="Kemen E."/>
            <person name="Thines M."/>
            <person name="Ah-Fong A."/>
            <person name="Anderson R."/>
            <person name="Badejoko W."/>
            <person name="Bittner-Eddy P."/>
            <person name="Boore J.L."/>
            <person name="Chibucos M.C."/>
            <person name="Coates M."/>
            <person name="Dehal P."/>
            <person name="Delehaunty K."/>
            <person name="Dong S."/>
            <person name="Downton P."/>
            <person name="Dumas B."/>
            <person name="Fabro G."/>
            <person name="Fronick C."/>
            <person name="Fuerstenberg S.I."/>
            <person name="Fulton L."/>
            <person name="Gaulin E."/>
            <person name="Govers F."/>
            <person name="Hughes L."/>
            <person name="Humphray S."/>
            <person name="Jiang R.H."/>
            <person name="Judelson H."/>
            <person name="Kamoun S."/>
            <person name="Kyung K."/>
            <person name="Meijer H."/>
            <person name="Minx P."/>
            <person name="Morris P."/>
            <person name="Nelson J."/>
            <person name="Phuntumart V."/>
            <person name="Qutob D."/>
            <person name="Rehmany A."/>
            <person name="Rougon-Cardoso A."/>
            <person name="Ryden P."/>
            <person name="Torto-Alalibo T."/>
            <person name="Studholme D."/>
            <person name="Wang Y."/>
            <person name="Win J."/>
            <person name="Wood J."/>
            <person name="Clifton S.W."/>
            <person name="Rogers J."/>
            <person name="Van den Ackerveken G."/>
            <person name="Jones J.D."/>
            <person name="McDowell J.M."/>
            <person name="Beynon J."/>
            <person name="Tyler B.M."/>
        </authorList>
    </citation>
    <scope>NUCLEOTIDE SEQUENCE [LARGE SCALE GENOMIC DNA]</scope>
    <source>
        <strain evidence="2">Emoy2</strain>
    </source>
</reference>
<evidence type="ECO:0000313" key="1">
    <source>
        <dbReference type="EnsemblProtists" id="HpaP812260"/>
    </source>
</evidence>
<dbReference type="AlphaFoldDB" id="M4C080"/>
<name>M4C080_HYAAE</name>
<dbReference type="HOGENOM" id="CLU_2817902_0_0_1"/>
<dbReference type="EnsemblProtists" id="HpaT812260">
    <property type="protein sequence ID" value="HpaP812260"/>
    <property type="gene ID" value="HpaG812260"/>
</dbReference>
<dbReference type="InParanoid" id="M4C080"/>
<evidence type="ECO:0000313" key="2">
    <source>
        <dbReference type="Proteomes" id="UP000011713"/>
    </source>
</evidence>
<proteinExistence type="predicted"/>